<evidence type="ECO:0000313" key="2">
    <source>
        <dbReference type="EMBL" id="CAF4201747.1"/>
    </source>
</evidence>
<proteinExistence type="predicted"/>
<reference evidence="2" key="1">
    <citation type="submission" date="2021-02" db="EMBL/GenBank/DDBJ databases">
        <authorList>
            <person name="Nowell W R."/>
        </authorList>
    </citation>
    <scope>NUCLEOTIDE SEQUENCE</scope>
</reference>
<evidence type="ECO:0000313" key="5">
    <source>
        <dbReference type="Proteomes" id="UP000681720"/>
    </source>
</evidence>
<evidence type="ECO:0000313" key="3">
    <source>
        <dbReference type="EMBL" id="CAF4203619.1"/>
    </source>
</evidence>
<evidence type="ECO:0000313" key="1">
    <source>
        <dbReference type="EMBL" id="CAF4185582.1"/>
    </source>
</evidence>
<dbReference type="EMBL" id="CAJOBJ010019329">
    <property type="protein sequence ID" value="CAF4203619.1"/>
    <property type="molecule type" value="Genomic_DNA"/>
</dbReference>
<sequence>LPSIPSLFRSGMQAIAKPKREWIGDSNNT</sequence>
<dbReference type="Proteomes" id="UP000681967">
    <property type="component" value="Unassembled WGS sequence"/>
</dbReference>
<dbReference type="EMBL" id="CAJOBJ010019011">
    <property type="protein sequence ID" value="CAF4201747.1"/>
    <property type="molecule type" value="Genomic_DNA"/>
</dbReference>
<name>A0A8S2S6U3_9BILA</name>
<evidence type="ECO:0000313" key="4">
    <source>
        <dbReference type="EMBL" id="CAF5173634.1"/>
    </source>
</evidence>
<dbReference type="Proteomes" id="UP000681720">
    <property type="component" value="Unassembled WGS sequence"/>
</dbReference>
<comment type="caution">
    <text evidence="2">The sequence shown here is derived from an EMBL/GenBank/DDBJ whole genome shotgun (WGS) entry which is preliminary data.</text>
</comment>
<protein>
    <submittedName>
        <fullName evidence="2">Uncharacterized protein</fullName>
    </submittedName>
</protein>
<dbReference type="Proteomes" id="UP000676336">
    <property type="component" value="Unassembled WGS sequence"/>
</dbReference>
<accession>A0A8S2S6U3</accession>
<dbReference type="EMBL" id="CAJOBI010015893">
    <property type="protein sequence ID" value="CAF4185582.1"/>
    <property type="molecule type" value="Genomic_DNA"/>
</dbReference>
<dbReference type="EMBL" id="CAJOBH010284458">
    <property type="protein sequence ID" value="CAF5173634.1"/>
    <property type="molecule type" value="Genomic_DNA"/>
</dbReference>
<dbReference type="AlphaFoldDB" id="A0A8S2S6U3"/>
<organism evidence="2 5">
    <name type="scientific">Rotaria magnacalcarata</name>
    <dbReference type="NCBI Taxonomy" id="392030"/>
    <lineage>
        <taxon>Eukaryota</taxon>
        <taxon>Metazoa</taxon>
        <taxon>Spiralia</taxon>
        <taxon>Gnathifera</taxon>
        <taxon>Rotifera</taxon>
        <taxon>Eurotatoria</taxon>
        <taxon>Bdelloidea</taxon>
        <taxon>Philodinida</taxon>
        <taxon>Philodinidae</taxon>
        <taxon>Rotaria</taxon>
    </lineage>
</organism>
<feature type="non-terminal residue" evidence="2">
    <location>
        <position position="1"/>
    </location>
</feature>
<gene>
    <name evidence="4" type="ORF">BYL167_LOCUS77792</name>
    <name evidence="2" type="ORF">GIL414_LOCUS21640</name>
    <name evidence="3" type="ORF">GIL414_LOCUS21714</name>
    <name evidence="1" type="ORF">SMN809_LOCUS21217</name>
</gene>